<feature type="non-terminal residue" evidence="1">
    <location>
        <position position="1"/>
    </location>
</feature>
<evidence type="ECO:0000313" key="1">
    <source>
        <dbReference type="EMBL" id="CAK0849216.1"/>
    </source>
</evidence>
<evidence type="ECO:0000313" key="2">
    <source>
        <dbReference type="Proteomes" id="UP001189429"/>
    </source>
</evidence>
<dbReference type="EMBL" id="CAUYUJ010015043">
    <property type="protein sequence ID" value="CAK0849216.1"/>
    <property type="molecule type" value="Genomic_DNA"/>
</dbReference>
<dbReference type="Proteomes" id="UP001189429">
    <property type="component" value="Unassembled WGS sequence"/>
</dbReference>
<reference evidence="1" key="1">
    <citation type="submission" date="2023-10" db="EMBL/GenBank/DDBJ databases">
        <authorList>
            <person name="Chen Y."/>
            <person name="Shah S."/>
            <person name="Dougan E. K."/>
            <person name="Thang M."/>
            <person name="Chan C."/>
        </authorList>
    </citation>
    <scope>NUCLEOTIDE SEQUENCE [LARGE SCALE GENOMIC DNA]</scope>
</reference>
<sequence>ALSFGQREFVRWMPMNPDSVFENGLSCAGPCADGCDETDPLYLELAAIEDSAPDLNADEYDFDTAADALPGFCPTGADNLLEPFVVNSIDYVFDASAEPVWTEFYPGQHDHIDDAVGSDDETTLPTHLPEPLEYLCFFSLAMRMVRLKISPKFFLREFVRWMLMNPGCVFEHGPPGADPCEDDCDETGPLCLELAELKDAAADLNIDESDCGAAAADPPDFYQSGADHLLVPLADSSCDQNSYDCSGSLD</sequence>
<organism evidence="1 2">
    <name type="scientific">Prorocentrum cordatum</name>
    <dbReference type="NCBI Taxonomy" id="2364126"/>
    <lineage>
        <taxon>Eukaryota</taxon>
        <taxon>Sar</taxon>
        <taxon>Alveolata</taxon>
        <taxon>Dinophyceae</taxon>
        <taxon>Prorocentrales</taxon>
        <taxon>Prorocentraceae</taxon>
        <taxon>Prorocentrum</taxon>
    </lineage>
</organism>
<name>A0ABN9TTP2_9DINO</name>
<feature type="non-terminal residue" evidence="1">
    <location>
        <position position="250"/>
    </location>
</feature>
<gene>
    <name evidence="1" type="ORF">PCOR1329_LOCUS41962</name>
</gene>
<keyword evidence="2" id="KW-1185">Reference proteome</keyword>
<proteinExistence type="predicted"/>
<comment type="caution">
    <text evidence="1">The sequence shown here is derived from an EMBL/GenBank/DDBJ whole genome shotgun (WGS) entry which is preliminary data.</text>
</comment>
<accession>A0ABN9TTP2</accession>
<protein>
    <submittedName>
        <fullName evidence="1">Uncharacterized protein</fullName>
    </submittedName>
</protein>